<dbReference type="SUPFAM" id="SSF82714">
    <property type="entry name" value="Multidrug efflux transporter AcrB TolC docking domain, DN and DC subdomains"/>
    <property type="match status" value="2"/>
</dbReference>
<organism evidence="9 10">
    <name type="scientific">Rhizobium bangladeshense</name>
    <dbReference type="NCBI Taxonomy" id="1138189"/>
    <lineage>
        <taxon>Bacteria</taxon>
        <taxon>Pseudomonadati</taxon>
        <taxon>Pseudomonadota</taxon>
        <taxon>Alphaproteobacteria</taxon>
        <taxon>Hyphomicrobiales</taxon>
        <taxon>Rhizobiaceae</taxon>
        <taxon>Rhizobium/Agrobacterium group</taxon>
        <taxon>Rhizobium</taxon>
    </lineage>
</organism>
<accession>A0ABS7LJE6</accession>
<evidence type="ECO:0000256" key="5">
    <source>
        <dbReference type="ARBA" id="ARBA00022692"/>
    </source>
</evidence>
<feature type="transmembrane region" description="Helical" evidence="8">
    <location>
        <begin position="888"/>
        <end position="908"/>
    </location>
</feature>
<dbReference type="Pfam" id="PF00873">
    <property type="entry name" value="ACR_tran"/>
    <property type="match status" value="1"/>
</dbReference>
<evidence type="ECO:0000256" key="3">
    <source>
        <dbReference type="ARBA" id="ARBA00022448"/>
    </source>
</evidence>
<evidence type="ECO:0000256" key="4">
    <source>
        <dbReference type="ARBA" id="ARBA00022475"/>
    </source>
</evidence>
<dbReference type="SUPFAM" id="SSF82866">
    <property type="entry name" value="Multidrug efflux transporter AcrB transmembrane domain"/>
    <property type="match status" value="2"/>
</dbReference>
<dbReference type="Gene3D" id="1.20.1640.10">
    <property type="entry name" value="Multidrug efflux transporter AcrB transmembrane domain"/>
    <property type="match status" value="2"/>
</dbReference>
<evidence type="ECO:0000313" key="10">
    <source>
        <dbReference type="Proteomes" id="UP000720124"/>
    </source>
</evidence>
<dbReference type="RefSeq" id="WP_221094916.1">
    <property type="nucleotide sequence ID" value="NZ_JABDWX010000009.1"/>
</dbReference>
<feature type="transmembrane region" description="Helical" evidence="8">
    <location>
        <begin position="914"/>
        <end position="938"/>
    </location>
</feature>
<evidence type="ECO:0000313" key="9">
    <source>
        <dbReference type="EMBL" id="MBY3591617.1"/>
    </source>
</evidence>
<feature type="transmembrane region" description="Helical" evidence="8">
    <location>
        <begin position="973"/>
        <end position="992"/>
    </location>
</feature>
<comment type="subcellular location">
    <subcellularLocation>
        <location evidence="1">Cell membrane</location>
        <topology evidence="1">Multi-pass membrane protein</topology>
    </subcellularLocation>
</comment>
<evidence type="ECO:0000256" key="6">
    <source>
        <dbReference type="ARBA" id="ARBA00022989"/>
    </source>
</evidence>
<feature type="transmembrane region" description="Helical" evidence="8">
    <location>
        <begin position="387"/>
        <end position="408"/>
    </location>
</feature>
<protein>
    <submittedName>
        <fullName evidence="9">Efflux RND transporter permease subunit</fullName>
    </submittedName>
</protein>
<dbReference type="Proteomes" id="UP000720124">
    <property type="component" value="Unassembled WGS sequence"/>
</dbReference>
<keyword evidence="3" id="KW-0813">Transport</keyword>
<dbReference type="InterPro" id="IPR001036">
    <property type="entry name" value="Acrflvin-R"/>
</dbReference>
<dbReference type="InterPro" id="IPR027463">
    <property type="entry name" value="AcrB_DN_DC_subdom"/>
</dbReference>
<evidence type="ECO:0000256" key="2">
    <source>
        <dbReference type="ARBA" id="ARBA00010942"/>
    </source>
</evidence>
<feature type="transmembrane region" description="Helical" evidence="8">
    <location>
        <begin position="428"/>
        <end position="453"/>
    </location>
</feature>
<dbReference type="PRINTS" id="PR00702">
    <property type="entry name" value="ACRIFLAVINRP"/>
</dbReference>
<evidence type="ECO:0000256" key="7">
    <source>
        <dbReference type="ARBA" id="ARBA00023136"/>
    </source>
</evidence>
<evidence type="ECO:0000256" key="8">
    <source>
        <dbReference type="SAM" id="Phobius"/>
    </source>
</evidence>
<name>A0ABS7LJE6_9HYPH</name>
<keyword evidence="7 8" id="KW-0472">Membrane</keyword>
<dbReference type="EMBL" id="JABTXI010000006">
    <property type="protein sequence ID" value="MBY3591617.1"/>
    <property type="molecule type" value="Genomic_DNA"/>
</dbReference>
<keyword evidence="6 8" id="KW-1133">Transmembrane helix</keyword>
<keyword evidence="4" id="KW-1003">Cell membrane</keyword>
<dbReference type="Gene3D" id="3.30.70.1430">
    <property type="entry name" value="Multidrug efflux transporter AcrB pore domain"/>
    <property type="match status" value="2"/>
</dbReference>
<dbReference type="PANTHER" id="PTHR32063:SF19">
    <property type="entry name" value="CATION EFFLUX SYSTEM PROTEIN CUSA"/>
    <property type="match status" value="1"/>
</dbReference>
<comment type="caution">
    <text evidence="9">The sequence shown here is derived from an EMBL/GenBank/DDBJ whole genome shotgun (WGS) entry which is preliminary data.</text>
</comment>
<feature type="transmembrane region" description="Helical" evidence="8">
    <location>
        <begin position="862"/>
        <end position="881"/>
    </location>
</feature>
<dbReference type="Gene3D" id="3.30.70.1440">
    <property type="entry name" value="Multidrug efflux transporter AcrB pore domain"/>
    <property type="match status" value="1"/>
</dbReference>
<sequence length="1057" mass="114636">MISKAISWSAHNLLLVFVSAALLVASGIYALRSLPLDAIPDLSDIQVIVYTEYPGQAPQVVEDQVTYPLTTSMLTVPKSKVVRGFSFFGSSFVYVIFEDGTDPYWARSRVLEYLNGVSNRLPQGVTPTLGPDATGVGWVYQYAVVAKNLTLAELRSLQDWVIRFGLAKSEGVAEVASVGGFVKQYSIVVDPSRLKAQGVSLNDIANAVRASNTDVGGRTIELSEFEFMVRGRGYLKGVSDIENITLKSTKGVPLRLADVARVELVPDERRGITELNGDGEVASGIVLQRFGSNALTVIDNVKKSIDGVKTSMPAGTEIVPVYDRSTLIEAAIETLKGTLVEESIVVALVTVAFLLHLRSALVAIIMLPVGILIAFIAMRFLGIGANIMSLGGIAIAIGAMVDAAIVMIENAHKHLERAPLDKPRIEVLVAAASEVGPALFFSLLVITVSFLPIFTLESQEGRLFGPLAYTKTFAMAAAAFLSVTLVPALMVVFVRGRIVPEHKNPLNRFLIWVYRPIISGVLKVKKLTILAAVAILAASVWPVQHIGSEFMPNLDEGTLMYMPTTLPGISVTKAAELMQTQDRIIKSFPEVESVFGKAGRALTATDPAPTEMFETIITLKPKSQWRPGVTTESLKREMEAALQFPGVSNAWTMPIRARIDMLSTGIRTPVGVKVYGTDLGEMEKVARQIEAVLKTIRGTSSAYAERVIGGYYLDIVPDRIALGRYGLTVDDVQTVIGKALGSEVVTSTVEGRERYGVAIRYPRSTRSDPQSIARDVLVSLPGGGNVPLGEVAEVKLTRGATTIRTENGQLAVYIFVDIANRDLGGYVAEAQKAVANKVRMPPGYSVAWSGQFEYLERAKARLTIVVPLTLALIFLLLYLNFKRLTETMIVMLSLPFALVGGIWLMWWLGFNASVAVAVGFIALAGVAAETGVIMLIYLDHAMNEQKAEALAERRDFTRQDLNRAIMIGAVERVRPKMMTVVAIMAGLLPILWRTGTGSEIMQRIAVPMIGGMVSSTILTLVVIPAVYGLIKGWSLSEAGFATAKPDEIEYQRKEKRA</sequence>
<dbReference type="NCBIfam" id="TIGR00914">
    <property type="entry name" value="2A0601"/>
    <property type="match status" value="1"/>
</dbReference>
<reference evidence="9 10" key="1">
    <citation type="submission" date="2020-06" db="EMBL/GenBank/DDBJ databases">
        <title>Global-level population genomics: horizontal gene transfer, symbiosis and evolution in Rhizobia.</title>
        <authorList>
            <person name="Gai Y."/>
        </authorList>
    </citation>
    <scope>NUCLEOTIDE SEQUENCE [LARGE SCALE GENOMIC DNA]</scope>
    <source>
        <strain evidence="9 10">PLR6_1b</strain>
    </source>
</reference>
<keyword evidence="5 8" id="KW-0812">Transmembrane</keyword>
<dbReference type="PANTHER" id="PTHR32063">
    <property type="match status" value="1"/>
</dbReference>
<dbReference type="SUPFAM" id="SSF82693">
    <property type="entry name" value="Multidrug efflux transporter AcrB pore domain, PN1, PN2, PC1 and PC2 subdomains"/>
    <property type="match status" value="2"/>
</dbReference>
<dbReference type="Gene3D" id="3.30.2090.10">
    <property type="entry name" value="Multidrug efflux transporter AcrB TolC docking domain, DN and DC subdomains"/>
    <property type="match status" value="2"/>
</dbReference>
<comment type="similarity">
    <text evidence="2">Belongs to the resistance-nodulation-cell division (RND) (TC 2.A.6) family.</text>
</comment>
<dbReference type="InterPro" id="IPR004763">
    <property type="entry name" value="CusA-like"/>
</dbReference>
<gene>
    <name evidence="9" type="ORF">HJA87_17305</name>
</gene>
<dbReference type="Gene3D" id="3.30.70.1320">
    <property type="entry name" value="Multidrug efflux transporter AcrB pore domain like"/>
    <property type="match status" value="1"/>
</dbReference>
<feature type="transmembrane region" description="Helical" evidence="8">
    <location>
        <begin position="1004"/>
        <end position="1030"/>
    </location>
</feature>
<evidence type="ECO:0000256" key="1">
    <source>
        <dbReference type="ARBA" id="ARBA00004651"/>
    </source>
</evidence>
<feature type="transmembrane region" description="Helical" evidence="8">
    <location>
        <begin position="473"/>
        <end position="494"/>
    </location>
</feature>
<feature type="transmembrane region" description="Helical" evidence="8">
    <location>
        <begin position="360"/>
        <end position="381"/>
    </location>
</feature>
<keyword evidence="10" id="KW-1185">Reference proteome</keyword>
<proteinExistence type="inferred from homology"/>